<gene>
    <name evidence="2" type="primary">LOC106061088</name>
</gene>
<dbReference type="InterPro" id="IPR029044">
    <property type="entry name" value="Nucleotide-diphossugar_trans"/>
</dbReference>
<evidence type="ECO:0000313" key="1">
    <source>
        <dbReference type="Proteomes" id="UP001165740"/>
    </source>
</evidence>
<protein>
    <submittedName>
        <fullName evidence="2">Uncharacterized protein LOC106061088</fullName>
    </submittedName>
</protein>
<dbReference type="GeneID" id="106061088"/>
<dbReference type="AlphaFoldDB" id="A0A9W2ZAC0"/>
<organism evidence="1 2">
    <name type="scientific">Biomphalaria glabrata</name>
    <name type="common">Bloodfluke planorb</name>
    <name type="synonym">Freshwater snail</name>
    <dbReference type="NCBI Taxonomy" id="6526"/>
    <lineage>
        <taxon>Eukaryota</taxon>
        <taxon>Metazoa</taxon>
        <taxon>Spiralia</taxon>
        <taxon>Lophotrochozoa</taxon>
        <taxon>Mollusca</taxon>
        <taxon>Gastropoda</taxon>
        <taxon>Heterobranchia</taxon>
        <taxon>Euthyneura</taxon>
        <taxon>Panpulmonata</taxon>
        <taxon>Hygrophila</taxon>
        <taxon>Lymnaeoidea</taxon>
        <taxon>Planorbidae</taxon>
        <taxon>Biomphalaria</taxon>
    </lineage>
</organism>
<reference evidence="2" key="1">
    <citation type="submission" date="2025-08" db="UniProtKB">
        <authorList>
            <consortium name="RefSeq"/>
        </authorList>
    </citation>
    <scope>IDENTIFICATION</scope>
</reference>
<evidence type="ECO:0000313" key="2">
    <source>
        <dbReference type="RefSeq" id="XP_055871864.1"/>
    </source>
</evidence>
<proteinExistence type="predicted"/>
<dbReference type="InterPro" id="IPR007577">
    <property type="entry name" value="GlycoTrfase_DXD_sugar-bd_CS"/>
</dbReference>
<dbReference type="RefSeq" id="XP_055871864.1">
    <property type="nucleotide sequence ID" value="XM_056015889.1"/>
</dbReference>
<dbReference type="PANTHER" id="PTHR46830:SF1">
    <property type="entry name" value="ALPHA-1,4-N-ACETYLGLUCOSAMINYLTRANSFERASE"/>
    <property type="match status" value="1"/>
</dbReference>
<dbReference type="OMA" id="INASYEC"/>
<dbReference type="PANTHER" id="PTHR46830">
    <property type="entry name" value="TRANSFERASE, PUTATIVE-RELATED"/>
    <property type="match status" value="1"/>
</dbReference>
<dbReference type="Gene3D" id="3.90.550.20">
    <property type="match status" value="1"/>
</dbReference>
<dbReference type="Proteomes" id="UP001165740">
    <property type="component" value="Chromosome 17"/>
</dbReference>
<keyword evidence="1" id="KW-1185">Reference proteome</keyword>
<dbReference type="Pfam" id="PF04488">
    <property type="entry name" value="Gly_transf_sug"/>
    <property type="match status" value="1"/>
</dbReference>
<accession>A0A9W2ZAC0</accession>
<dbReference type="SUPFAM" id="SSF53448">
    <property type="entry name" value="Nucleotide-diphospho-sugar transferases"/>
    <property type="match status" value="1"/>
</dbReference>
<name>A0A9W2ZAC0_BIOGL</name>
<sequence length="618" mass="71520">MRIKNFMLKYAVMCIFSFVAVEFLASRILSFTCVRTNFNELKPNALNVKRVNSSVLLDSIKRRTYFTLPPKQPAELCVQTEKRSLRLSRDVLDRVLDEGFGVRDSSLIGEDIELEPGDVPTVAHYVWCGSKMFMFEDYLGLLSVVRVAKPLKIVFHYNSVPSDPTRYHTWFEEMSQSLPNLVMQHTDRVLGCNSTDALDYALEQLAASSHGGLYFGERAVLTYVPAQWKVVDRITYTLPGARSSEQKIVFVRTGITDKDTTLEKFKSDVINASYECVSSERLNEAMRSSLKSESLSPCLALTGPLYPEHILNDSSPFGKLARMLYYGKSENLNAVQTQNPDEVIPSISHFITLDGEDNKVVNWTFSNYASILSALYIGGFQRVYVHGNQIPAGEWWDRLSQENVRFIRIDRADTVFMNRVKVLAHQSDILRSYILLKYGGVYQDKDVFWTSPPPDHVMRYPAVICYDWPWYDVWPRSINLGIMMARRGSTFLRRFLDHLWYHEDSSWGFNGIMMPYKIYERHPDTAYIYTRLQVICFYNICHPAWHKDYLRKFDDSMKPTQPFNFNDTLTLHFTVPKILPNTTFETIRKGSDVFAKFGQFLIEKLEKAGKWHLLDRKL</sequence>
<dbReference type="OrthoDB" id="6150660at2759"/>